<dbReference type="Gene3D" id="6.20.210.20">
    <property type="entry name" value="THAP domain"/>
    <property type="match status" value="1"/>
</dbReference>
<dbReference type="Proteomes" id="UP001549921">
    <property type="component" value="Unassembled WGS sequence"/>
</dbReference>
<dbReference type="InterPro" id="IPR026516">
    <property type="entry name" value="THAP1/10"/>
</dbReference>
<dbReference type="PROSITE" id="PS50950">
    <property type="entry name" value="ZF_THAP"/>
    <property type="match status" value="1"/>
</dbReference>
<evidence type="ECO:0000259" key="6">
    <source>
        <dbReference type="PROSITE" id="PS50950"/>
    </source>
</evidence>
<gene>
    <name evidence="7" type="ORF">ABMA28_004889</name>
</gene>
<proteinExistence type="predicted"/>
<evidence type="ECO:0000313" key="7">
    <source>
        <dbReference type="EMBL" id="KAL0821406.1"/>
    </source>
</evidence>
<dbReference type="PANTHER" id="PTHR46600">
    <property type="entry name" value="THAP DOMAIN-CONTAINING"/>
    <property type="match status" value="1"/>
</dbReference>
<protein>
    <recommendedName>
        <fullName evidence="6">THAP-type domain-containing protein</fullName>
    </recommendedName>
</protein>
<evidence type="ECO:0000256" key="5">
    <source>
        <dbReference type="PROSITE-ProRule" id="PRU00309"/>
    </source>
</evidence>
<dbReference type="SMART" id="SM00692">
    <property type="entry name" value="DM3"/>
    <property type="match status" value="1"/>
</dbReference>
<dbReference type="InterPro" id="IPR006612">
    <property type="entry name" value="THAP_Znf"/>
</dbReference>
<dbReference type="GO" id="GO:0008270">
    <property type="term" value="F:zinc ion binding"/>
    <property type="evidence" value="ECO:0007669"/>
    <property type="project" value="UniProtKB-KW"/>
</dbReference>
<organism evidence="7 8">
    <name type="scientific">Loxostege sticticalis</name>
    <name type="common">Beet webworm moth</name>
    <dbReference type="NCBI Taxonomy" id="481309"/>
    <lineage>
        <taxon>Eukaryota</taxon>
        <taxon>Metazoa</taxon>
        <taxon>Ecdysozoa</taxon>
        <taxon>Arthropoda</taxon>
        <taxon>Hexapoda</taxon>
        <taxon>Insecta</taxon>
        <taxon>Pterygota</taxon>
        <taxon>Neoptera</taxon>
        <taxon>Endopterygota</taxon>
        <taxon>Lepidoptera</taxon>
        <taxon>Glossata</taxon>
        <taxon>Ditrysia</taxon>
        <taxon>Pyraloidea</taxon>
        <taxon>Crambidae</taxon>
        <taxon>Pyraustinae</taxon>
        <taxon>Loxostege</taxon>
    </lineage>
</organism>
<evidence type="ECO:0000256" key="2">
    <source>
        <dbReference type="ARBA" id="ARBA00022771"/>
    </source>
</evidence>
<name>A0ABD0SP40_LOXSC</name>
<keyword evidence="4 5" id="KW-0238">DNA-binding</keyword>
<dbReference type="SMART" id="SM00980">
    <property type="entry name" value="THAP"/>
    <property type="match status" value="1"/>
</dbReference>
<evidence type="ECO:0000256" key="4">
    <source>
        <dbReference type="ARBA" id="ARBA00023125"/>
    </source>
</evidence>
<comment type="caution">
    <text evidence="7">The sequence shown here is derived from an EMBL/GenBank/DDBJ whole genome shotgun (WGS) entry which is preliminary data.</text>
</comment>
<dbReference type="EMBL" id="JBEDNZ010000017">
    <property type="protein sequence ID" value="KAL0821406.1"/>
    <property type="molecule type" value="Genomic_DNA"/>
</dbReference>
<evidence type="ECO:0000313" key="8">
    <source>
        <dbReference type="Proteomes" id="UP001549921"/>
    </source>
</evidence>
<keyword evidence="1" id="KW-0479">Metal-binding</keyword>
<dbReference type="PANTHER" id="PTHR46600:SF11">
    <property type="entry name" value="THAP DOMAIN-CONTAINING PROTEIN 10"/>
    <property type="match status" value="1"/>
</dbReference>
<evidence type="ECO:0000256" key="1">
    <source>
        <dbReference type="ARBA" id="ARBA00022723"/>
    </source>
</evidence>
<dbReference type="SUPFAM" id="SSF57716">
    <property type="entry name" value="Glucocorticoid receptor-like (DNA-binding domain)"/>
    <property type="match status" value="1"/>
</dbReference>
<keyword evidence="3" id="KW-0862">Zinc</keyword>
<dbReference type="GO" id="GO:0003677">
    <property type="term" value="F:DNA binding"/>
    <property type="evidence" value="ECO:0007669"/>
    <property type="project" value="UniProtKB-UniRule"/>
</dbReference>
<accession>A0ABD0SP40</accession>
<evidence type="ECO:0000256" key="3">
    <source>
        <dbReference type="ARBA" id="ARBA00022833"/>
    </source>
</evidence>
<dbReference type="Pfam" id="PF05485">
    <property type="entry name" value="THAP"/>
    <property type="match status" value="1"/>
</dbReference>
<reference evidence="7 8" key="1">
    <citation type="submission" date="2024-06" db="EMBL/GenBank/DDBJ databases">
        <title>A chromosome-level genome assembly of beet webworm, Loxostege sticticalis.</title>
        <authorList>
            <person name="Zhang Y."/>
        </authorList>
    </citation>
    <scope>NUCLEOTIDE SEQUENCE [LARGE SCALE GENOMIC DNA]</scope>
    <source>
        <strain evidence="7">AQ028</strain>
        <tissue evidence="7">Male pupae</tissue>
    </source>
</reference>
<keyword evidence="2 5" id="KW-0863">Zinc-finger</keyword>
<sequence length="139" mass="16436">MSTCTVKWCGKNTRTSSFKKDGITFHRFPKDPNRKAIWIEACRRDKKWYPPCKALMCSRHFEKMYFSIKNRIRLMNDAVPTLYLPVLTNIPSAPNDNYENYEHSNGEESSSEMVIILFYILLVFCSPDCQERAMFFKKK</sequence>
<dbReference type="AlphaFoldDB" id="A0ABD0SP40"/>
<feature type="domain" description="THAP-type" evidence="6">
    <location>
        <begin position="1"/>
        <end position="83"/>
    </location>
</feature>
<dbReference type="InterPro" id="IPR038441">
    <property type="entry name" value="THAP_Znf_sf"/>
</dbReference>